<dbReference type="EMBL" id="CH473955">
    <property type="protein sequence ID" value="EDM10255.1"/>
    <property type="molecule type" value="Genomic_DNA"/>
</dbReference>
<evidence type="ECO:0000313" key="2">
    <source>
        <dbReference type="Proteomes" id="UP000234681"/>
    </source>
</evidence>
<dbReference type="Proteomes" id="UP000234681">
    <property type="component" value="Chromosome 2"/>
</dbReference>
<sequence length="42" mass="4897">MITLCLSTLRGLHRLEVVELSNEAIPGNEVLFFTHWKSKKRE</sequence>
<dbReference type="RGD" id="621518">
    <property type="gene designation" value="Nln"/>
</dbReference>
<accession>A6I5E7</accession>
<dbReference type="AlphaFoldDB" id="A6I5E7"/>
<evidence type="ECO:0000313" key="3">
    <source>
        <dbReference type="RGD" id="621518"/>
    </source>
</evidence>
<gene>
    <name evidence="1 3" type="primary">Nln</name>
    <name evidence="1" type="ORF">rCG_44631</name>
</gene>
<proteinExistence type="predicted"/>
<protein>
    <submittedName>
        <fullName evidence="1">Neurolysin (Metallopeptidase M3 family), isoform CRA_b</fullName>
    </submittedName>
</protein>
<organism evidence="1 2">
    <name type="scientific">Rattus norvegicus</name>
    <name type="common">Rat</name>
    <dbReference type="NCBI Taxonomy" id="10116"/>
    <lineage>
        <taxon>Eukaryota</taxon>
        <taxon>Metazoa</taxon>
        <taxon>Chordata</taxon>
        <taxon>Craniata</taxon>
        <taxon>Vertebrata</taxon>
        <taxon>Euteleostomi</taxon>
        <taxon>Mammalia</taxon>
        <taxon>Eutheria</taxon>
        <taxon>Euarchontoglires</taxon>
        <taxon>Glires</taxon>
        <taxon>Rodentia</taxon>
        <taxon>Myomorpha</taxon>
        <taxon>Muroidea</taxon>
        <taxon>Muridae</taxon>
        <taxon>Murinae</taxon>
        <taxon>Rattus</taxon>
    </lineage>
</organism>
<reference evidence="2" key="1">
    <citation type="submission" date="2005-09" db="EMBL/GenBank/DDBJ databases">
        <authorList>
            <person name="Mural R.J."/>
            <person name="Li P.W."/>
            <person name="Adams M.D."/>
            <person name="Amanatides P.G."/>
            <person name="Baden-Tillson H."/>
            <person name="Barnstead M."/>
            <person name="Chin S.H."/>
            <person name="Dew I."/>
            <person name="Evans C.A."/>
            <person name="Ferriera S."/>
            <person name="Flanigan M."/>
            <person name="Fosler C."/>
            <person name="Glodek A."/>
            <person name="Gu Z."/>
            <person name="Holt R.A."/>
            <person name="Jennings D."/>
            <person name="Kraft C.L."/>
            <person name="Lu F."/>
            <person name="Nguyen T."/>
            <person name="Nusskern D.R."/>
            <person name="Pfannkoch C.M."/>
            <person name="Sitter C."/>
            <person name="Sutton G.G."/>
            <person name="Venter J.C."/>
            <person name="Wang Z."/>
            <person name="Woodage T."/>
            <person name="Zheng X.H."/>
            <person name="Zhong F."/>
        </authorList>
    </citation>
    <scope>NUCLEOTIDE SEQUENCE [LARGE SCALE GENOMIC DNA]</scope>
    <source>
        <strain>BN</strain>
        <strain evidence="2">Sprague-Dawley</strain>
    </source>
</reference>
<name>A6I5E7_RAT</name>
<evidence type="ECO:0000313" key="1">
    <source>
        <dbReference type="EMBL" id="EDM10255.1"/>
    </source>
</evidence>